<protein>
    <submittedName>
        <fullName evidence="1">Uncharacterized protein</fullName>
    </submittedName>
</protein>
<reference evidence="2" key="1">
    <citation type="journal article" date="2015" name="Nat. Genet.">
        <title>The genome and transcriptome of the zoonotic hookworm Ancylostoma ceylanicum identify infection-specific gene families.</title>
        <authorList>
            <person name="Schwarz E.M."/>
            <person name="Hu Y."/>
            <person name="Antoshechkin I."/>
            <person name="Miller M.M."/>
            <person name="Sternberg P.W."/>
            <person name="Aroian R.V."/>
        </authorList>
    </citation>
    <scope>NUCLEOTIDE SEQUENCE</scope>
    <source>
        <strain evidence="2">HY135</strain>
    </source>
</reference>
<dbReference type="AlphaFoldDB" id="A0A016W978"/>
<organism evidence="1 2">
    <name type="scientific">Ancylostoma ceylanicum</name>
    <dbReference type="NCBI Taxonomy" id="53326"/>
    <lineage>
        <taxon>Eukaryota</taxon>
        <taxon>Metazoa</taxon>
        <taxon>Ecdysozoa</taxon>
        <taxon>Nematoda</taxon>
        <taxon>Chromadorea</taxon>
        <taxon>Rhabditida</taxon>
        <taxon>Rhabditina</taxon>
        <taxon>Rhabditomorpha</taxon>
        <taxon>Strongyloidea</taxon>
        <taxon>Ancylostomatidae</taxon>
        <taxon>Ancylostomatinae</taxon>
        <taxon>Ancylostoma</taxon>
    </lineage>
</organism>
<accession>A0A016W978</accession>
<keyword evidence="2" id="KW-1185">Reference proteome</keyword>
<sequence>MKLIVRKKQADLEVKDNLQYSSRKPRVQQPRIHRAELGVLRCELSERRTPKMMIYQFQADCRGKLSKPFNSAPKKTLVYEISLTNVAEKPIFGNWASLGPYHNYRRTLNKNYE</sequence>
<dbReference type="Proteomes" id="UP000024635">
    <property type="component" value="Unassembled WGS sequence"/>
</dbReference>
<evidence type="ECO:0000313" key="2">
    <source>
        <dbReference type="Proteomes" id="UP000024635"/>
    </source>
</evidence>
<gene>
    <name evidence="1" type="primary">Acey_s0969.g3246</name>
    <name evidence="1" type="ORF">Y032_0969g3246</name>
</gene>
<comment type="caution">
    <text evidence="1">The sequence shown here is derived from an EMBL/GenBank/DDBJ whole genome shotgun (WGS) entry which is preliminary data.</text>
</comment>
<proteinExistence type="predicted"/>
<evidence type="ECO:0000313" key="1">
    <source>
        <dbReference type="EMBL" id="EYC35847.1"/>
    </source>
</evidence>
<name>A0A016W978_9BILA</name>
<dbReference type="EMBL" id="JARK01000569">
    <property type="protein sequence ID" value="EYC35847.1"/>
    <property type="molecule type" value="Genomic_DNA"/>
</dbReference>